<evidence type="ECO:0000313" key="2">
    <source>
        <dbReference type="Proteomes" id="UP000812270"/>
    </source>
</evidence>
<dbReference type="EMBL" id="JAHSPG010000016">
    <property type="protein sequence ID" value="MBV4359872.1"/>
    <property type="molecule type" value="Genomic_DNA"/>
</dbReference>
<comment type="caution">
    <text evidence="1">The sequence shown here is derived from an EMBL/GenBank/DDBJ whole genome shotgun (WGS) entry which is preliminary data.</text>
</comment>
<accession>A0A9E2SE88</accession>
<organism evidence="1 2">
    <name type="scientific">Pinibacter aurantiacus</name>
    <dbReference type="NCBI Taxonomy" id="2851599"/>
    <lineage>
        <taxon>Bacteria</taxon>
        <taxon>Pseudomonadati</taxon>
        <taxon>Bacteroidota</taxon>
        <taxon>Chitinophagia</taxon>
        <taxon>Chitinophagales</taxon>
        <taxon>Chitinophagaceae</taxon>
        <taxon>Pinibacter</taxon>
    </lineage>
</organism>
<protein>
    <submittedName>
        <fullName evidence="1">S-adenosylmethionine:tRNA ribosyltransferase-isomerase</fullName>
    </submittedName>
</protein>
<dbReference type="GO" id="GO:0008616">
    <property type="term" value="P:tRNA queuosine(34) biosynthetic process"/>
    <property type="evidence" value="ECO:0007669"/>
    <property type="project" value="TreeGrafter"/>
</dbReference>
<keyword evidence="2" id="KW-1185">Reference proteome</keyword>
<dbReference type="AlphaFoldDB" id="A0A9E2SE88"/>
<dbReference type="Pfam" id="PF02547">
    <property type="entry name" value="Queuosine_synth"/>
    <property type="match status" value="1"/>
</dbReference>
<proteinExistence type="predicted"/>
<dbReference type="PANTHER" id="PTHR30307:SF0">
    <property type="entry name" value="S-ADENOSYLMETHIONINE:TRNA RIBOSYLTRANSFERASE-ISOMERASE"/>
    <property type="match status" value="1"/>
</dbReference>
<name>A0A9E2SE88_9BACT</name>
<dbReference type="PANTHER" id="PTHR30307">
    <property type="entry name" value="S-ADENOSYLMETHIONINE:TRNA RIBOSYLTRANSFERASE-ISOMERASE"/>
    <property type="match status" value="1"/>
</dbReference>
<dbReference type="GO" id="GO:0051075">
    <property type="term" value="F:S-adenosylmethionine:tRNA ribosyltransferase-isomerase activity"/>
    <property type="evidence" value="ECO:0007669"/>
    <property type="project" value="TreeGrafter"/>
</dbReference>
<reference evidence="1" key="1">
    <citation type="submission" date="2021-06" db="EMBL/GenBank/DDBJ databases">
        <authorList>
            <person name="Huq M.A."/>
        </authorList>
    </citation>
    <scope>NUCLEOTIDE SEQUENCE</scope>
    <source>
        <strain evidence="1">MAH-26</strain>
    </source>
</reference>
<sequence>MNPEKLSINDYTYTLPEERIARFPLQERDASKLLVYKSGKIEQSTYSNISSFVPENSLLVFNNTKVVEARILFQKPTGGVIEIFCLEPSDIYPDLTTAMLQKNKVQWKCLIGGASKWKHGQILEKTLPQIPANNGDKAMPCLYARMIDRLPDCFMLELSWEPASLSFAEVLHTFGIIPIPPYLKRETTTEDSSTYQTIYAEHDGSVAAPTAGLHFTPAIFDALKQKSIEHTFVTLHVGAGTFKPVKAELMQDHEMHAEFIDVDKATIQKIIDFAPGIFAVGTTSLRTLESLYWMGVKALMHPSANMHELEIHQWDVYGEALQQMNVTLIDSMNALLQWMQKNNLEKILCKTQILIAPGYTFKVIKGLVTNFHQPQSTLLLLVAALIGKDWRQVYDYALKNDFRFLSYGDGSLLLNSQL</sequence>
<gene>
    <name evidence="1" type="ORF">KTO63_22090</name>
</gene>
<dbReference type="InterPro" id="IPR003699">
    <property type="entry name" value="QueA"/>
</dbReference>
<dbReference type="RefSeq" id="WP_217794132.1">
    <property type="nucleotide sequence ID" value="NZ_JAHSPG010000016.1"/>
</dbReference>
<evidence type="ECO:0000313" key="1">
    <source>
        <dbReference type="EMBL" id="MBV4359872.1"/>
    </source>
</evidence>
<dbReference type="Proteomes" id="UP000812270">
    <property type="component" value="Unassembled WGS sequence"/>
</dbReference>